<feature type="coiled-coil region" evidence="2">
    <location>
        <begin position="142"/>
        <end position="295"/>
    </location>
</feature>
<accession>A0A238KD37</accession>
<dbReference type="InterPro" id="IPR058792">
    <property type="entry name" value="Beta-barrel_RND_2"/>
</dbReference>
<dbReference type="Proteomes" id="UP000220836">
    <property type="component" value="Unassembled WGS sequence"/>
</dbReference>
<dbReference type="Gene3D" id="1.10.287.1490">
    <property type="match status" value="1"/>
</dbReference>
<sequence>MDSGYPMRLISLITALVVAAALYGIVFERDRLLEFSGVKAEVDANAGDTDSGQLIDPDTGDLDVDASSVLPAGTVRVIAQHSIAQEIDSAVFLRGETEAMRQVEVRSETSGKIVSAPLRKGVMVEEGQLMCDIDPGTSDISLRETLARLAEAKARLPEAAARLAEAQAQVPASQARIAEAKAAVPAAEASLLEARAGIPAAEARLAEAMARVPEAEARLVEAQSRIPETEARLAEAQARVPEAEARELEAEAAVPAAKASLAEALTRVPEAEARLAEAESRVKEAEINLNAAQKLEKGGFAAKTRLASSEAAFEAAKAGVQSALAGLKAADSGIESARSRLSGAMAGVQTAKSQVESARAGVQAATSQIINAKAGIQSAQSQIQNAKAGIQTATSQIEGSRAAVESAISAVEGAKAAVILAESQLEGALAGVQSARTGEETARTLIQAAQAGIAGAEMDITRLGIHAPFAGLLETDTAELGALMQPGAACATVIQLDPIKIIGFVPETQVTRVNLGAPAGARLVDGREVVGTVSFVSRSADQLTRTFRVEITLPNPDMSIRDGQTADIAIEAEGDLAHLIPQSSLTLDNDGKMGIRTVSAETTAKFLPVRLLRDTIDGVWVAGLPDTVDIITVGQEYVTDGVPVAPSFEDVIQ</sequence>
<evidence type="ECO:0000259" key="3">
    <source>
        <dbReference type="Pfam" id="PF25954"/>
    </source>
</evidence>
<reference evidence="4 5" key="1">
    <citation type="submission" date="2017-05" db="EMBL/GenBank/DDBJ databases">
        <authorList>
            <person name="Song R."/>
            <person name="Chenine A.L."/>
            <person name="Ruprecht R.M."/>
        </authorList>
    </citation>
    <scope>NUCLEOTIDE SEQUENCE [LARGE SCALE GENOMIC DNA]</scope>
    <source>
        <strain evidence="4 5">CECT 8663</strain>
    </source>
</reference>
<comment type="similarity">
    <text evidence="1">Belongs to the membrane fusion protein (MFP) (TC 8.A.1) family.</text>
</comment>
<dbReference type="AlphaFoldDB" id="A0A238KD37"/>
<organism evidence="4 5">
    <name type="scientific">Pelagimonas varians</name>
    <dbReference type="NCBI Taxonomy" id="696760"/>
    <lineage>
        <taxon>Bacteria</taxon>
        <taxon>Pseudomonadati</taxon>
        <taxon>Pseudomonadota</taxon>
        <taxon>Alphaproteobacteria</taxon>
        <taxon>Rhodobacterales</taxon>
        <taxon>Roseobacteraceae</taxon>
        <taxon>Pelagimonas</taxon>
    </lineage>
</organism>
<dbReference type="PANTHER" id="PTHR30469:SF29">
    <property type="entry name" value="BLR2860 PROTEIN"/>
    <property type="match status" value="1"/>
</dbReference>
<keyword evidence="5" id="KW-1185">Reference proteome</keyword>
<name>A0A238KD37_9RHOB</name>
<evidence type="ECO:0000256" key="2">
    <source>
        <dbReference type="SAM" id="Coils"/>
    </source>
</evidence>
<feature type="domain" description="CusB-like beta-barrel" evidence="3">
    <location>
        <begin position="505"/>
        <end position="573"/>
    </location>
</feature>
<evidence type="ECO:0000256" key="1">
    <source>
        <dbReference type="ARBA" id="ARBA00009477"/>
    </source>
</evidence>
<dbReference type="SUPFAM" id="SSF57997">
    <property type="entry name" value="Tropomyosin"/>
    <property type="match status" value="1"/>
</dbReference>
<dbReference type="GO" id="GO:0015562">
    <property type="term" value="F:efflux transmembrane transporter activity"/>
    <property type="evidence" value="ECO:0007669"/>
    <property type="project" value="TreeGrafter"/>
</dbReference>
<dbReference type="InterPro" id="IPR006143">
    <property type="entry name" value="RND_pump_MFP"/>
</dbReference>
<protein>
    <submittedName>
        <fullName evidence="4">Solvent efflux pump periplasmic linker SrpA</fullName>
    </submittedName>
</protein>
<keyword evidence="2" id="KW-0175">Coiled coil</keyword>
<dbReference type="Pfam" id="PF25954">
    <property type="entry name" value="Beta-barrel_RND_2"/>
    <property type="match status" value="1"/>
</dbReference>
<evidence type="ECO:0000313" key="4">
    <source>
        <dbReference type="EMBL" id="SMX40745.1"/>
    </source>
</evidence>
<dbReference type="EMBL" id="FXYH01000006">
    <property type="protein sequence ID" value="SMX40745.1"/>
    <property type="molecule type" value="Genomic_DNA"/>
</dbReference>
<dbReference type="GO" id="GO:1990281">
    <property type="term" value="C:efflux pump complex"/>
    <property type="evidence" value="ECO:0007669"/>
    <property type="project" value="TreeGrafter"/>
</dbReference>
<dbReference type="Gene3D" id="1.10.287.620">
    <property type="entry name" value="Helix Hairpins"/>
    <property type="match status" value="1"/>
</dbReference>
<gene>
    <name evidence="4" type="primary">srpA</name>
    <name evidence="4" type="ORF">PEV8663_02104</name>
</gene>
<dbReference type="NCBIfam" id="TIGR01730">
    <property type="entry name" value="RND_mfp"/>
    <property type="match status" value="1"/>
</dbReference>
<dbReference type="PANTHER" id="PTHR30469">
    <property type="entry name" value="MULTIDRUG RESISTANCE PROTEIN MDTA"/>
    <property type="match status" value="1"/>
</dbReference>
<dbReference type="SUPFAM" id="SSF111369">
    <property type="entry name" value="HlyD-like secretion proteins"/>
    <property type="match status" value="1"/>
</dbReference>
<proteinExistence type="inferred from homology"/>
<dbReference type="Gene3D" id="2.40.30.170">
    <property type="match status" value="1"/>
</dbReference>
<evidence type="ECO:0000313" key="5">
    <source>
        <dbReference type="Proteomes" id="UP000220836"/>
    </source>
</evidence>